<reference evidence="1" key="1">
    <citation type="submission" date="2020-05" db="EMBL/GenBank/DDBJ databases">
        <authorList>
            <person name="Chiriac C."/>
            <person name="Salcher M."/>
            <person name="Ghai R."/>
            <person name="Kavagutti S V."/>
        </authorList>
    </citation>
    <scope>NUCLEOTIDE SEQUENCE</scope>
</reference>
<organism evidence="1">
    <name type="scientific">freshwater metagenome</name>
    <dbReference type="NCBI Taxonomy" id="449393"/>
    <lineage>
        <taxon>unclassified sequences</taxon>
        <taxon>metagenomes</taxon>
        <taxon>ecological metagenomes</taxon>
    </lineage>
</organism>
<sequence>MSKRADQISTFLNFTIVIHTSTSMTTMMTTPSQKAMGPINGNPEKKIGVQMALSANCQTNSRIPAVRAGLDGIRHARQNDTPINTYKTDHTGPNTQFGGVHGATFASAYQPSTFPEVDRAPKPPIMNGTAMLMARARP</sequence>
<dbReference type="EMBL" id="CAEZTZ010000070">
    <property type="protein sequence ID" value="CAB4585602.1"/>
    <property type="molecule type" value="Genomic_DNA"/>
</dbReference>
<gene>
    <name evidence="1" type="ORF">UFOPK1767_00613</name>
</gene>
<name>A0A6J6F9G3_9ZZZZ</name>
<evidence type="ECO:0000313" key="1">
    <source>
        <dbReference type="EMBL" id="CAB4585602.1"/>
    </source>
</evidence>
<protein>
    <submittedName>
        <fullName evidence="1">Unannotated protein</fullName>
    </submittedName>
</protein>
<proteinExistence type="predicted"/>
<dbReference type="AlphaFoldDB" id="A0A6J6F9G3"/>
<accession>A0A6J6F9G3</accession>